<sequence length="676" mass="74986">MAYIFFVNSYRIKFESVLMIPDHDGMLNMFKALEANGLRGFLGCESVLYEKELEQFFETALVQGEDITGAVSGKFFSISQAQFAHVFELPTEGLVNFSEVPKDRVYDARSIFSKKGVQVEIHGKKKHMKYEFRLLNDILTKAVTVKAGSFDAVTTERFQMMTAIHFGLRKAKGFAAQIGVLLKGIPAIALGEGVRFPFAKILSMKIVNTYIATNTTIDAREEQGMVSEAIVKRKSKSTKKSSSADDTPVKVISEIAGSKKQVATEDNALAIPKKRRTVKTKPSPSQASLDIVNVTQDVVPLQIIDPIPAAAAVNSPVPKQKSRKRSLVLLTGSDDETMGTQELTKATDVAAVKPTDEVDIIIEQVLEETLKLGVNEEEHGEQGVDEAMFADDFAQWLGDVVSRNSEPEIVGTRTITEVAGSTIPVVVKDMNRAVSSILTNEEHMSIDDLLLQISDDMLLPSITATEITKIRLGESISITEVRERDVYLASLPHISIHDKGKAILEEDETIRGNPAREMVELICGDIEFLVRLRDQVMVDVVEFFHSFSLNKLSNFDAFLALNAKDKLMLEWAETDSLAMAVKRKEYILAKYRELLLRKFLDSHRKYFAPGQPWTATTSQIIDLLSDAHSISLEDLLAQQREHGLPMEQPCTSTVFDSSVDSGAVLARFYSAAKFTC</sequence>
<proteinExistence type="predicted"/>
<reference evidence="1 2" key="1">
    <citation type="journal article" date="2015" name="Proc. Natl. Acad. Sci. U.S.A.">
        <title>The resurrection genome of Boea hygrometrica: A blueprint for survival of dehydration.</title>
        <authorList>
            <person name="Xiao L."/>
            <person name="Yang G."/>
            <person name="Zhang L."/>
            <person name="Yang X."/>
            <person name="Zhao S."/>
            <person name="Ji Z."/>
            <person name="Zhou Q."/>
            <person name="Hu M."/>
            <person name="Wang Y."/>
            <person name="Chen M."/>
            <person name="Xu Y."/>
            <person name="Jin H."/>
            <person name="Xiao X."/>
            <person name="Hu G."/>
            <person name="Bao F."/>
            <person name="Hu Y."/>
            <person name="Wan P."/>
            <person name="Li L."/>
            <person name="Deng X."/>
            <person name="Kuang T."/>
            <person name="Xiang C."/>
            <person name="Zhu J.K."/>
            <person name="Oliver M.J."/>
            <person name="He Y."/>
        </authorList>
    </citation>
    <scope>NUCLEOTIDE SEQUENCE [LARGE SCALE GENOMIC DNA]</scope>
    <source>
        <strain evidence="2">cv. XS01</strain>
    </source>
</reference>
<accession>A0A2Z7BII0</accession>
<evidence type="ECO:0008006" key="3">
    <source>
        <dbReference type="Google" id="ProtNLM"/>
    </source>
</evidence>
<gene>
    <name evidence="1" type="ORF">F511_17791</name>
</gene>
<name>A0A2Z7BII0_9LAMI</name>
<keyword evidence="2" id="KW-1185">Reference proteome</keyword>
<organism evidence="1 2">
    <name type="scientific">Dorcoceras hygrometricum</name>
    <dbReference type="NCBI Taxonomy" id="472368"/>
    <lineage>
        <taxon>Eukaryota</taxon>
        <taxon>Viridiplantae</taxon>
        <taxon>Streptophyta</taxon>
        <taxon>Embryophyta</taxon>
        <taxon>Tracheophyta</taxon>
        <taxon>Spermatophyta</taxon>
        <taxon>Magnoliopsida</taxon>
        <taxon>eudicotyledons</taxon>
        <taxon>Gunneridae</taxon>
        <taxon>Pentapetalae</taxon>
        <taxon>asterids</taxon>
        <taxon>lamiids</taxon>
        <taxon>Lamiales</taxon>
        <taxon>Gesneriaceae</taxon>
        <taxon>Didymocarpoideae</taxon>
        <taxon>Trichosporeae</taxon>
        <taxon>Loxocarpinae</taxon>
        <taxon>Dorcoceras</taxon>
    </lineage>
</organism>
<dbReference type="AlphaFoldDB" id="A0A2Z7BII0"/>
<evidence type="ECO:0000313" key="1">
    <source>
        <dbReference type="EMBL" id="KZV33867.1"/>
    </source>
</evidence>
<protein>
    <recommendedName>
        <fullName evidence="3">Delphilin-like</fullName>
    </recommendedName>
</protein>
<dbReference type="Proteomes" id="UP000250235">
    <property type="component" value="Unassembled WGS sequence"/>
</dbReference>
<evidence type="ECO:0000313" key="2">
    <source>
        <dbReference type="Proteomes" id="UP000250235"/>
    </source>
</evidence>
<dbReference type="EMBL" id="KV005656">
    <property type="protein sequence ID" value="KZV33867.1"/>
    <property type="molecule type" value="Genomic_DNA"/>
</dbReference>